<dbReference type="SUPFAM" id="SSF63520">
    <property type="entry name" value="PTS-regulatory domain, PRD"/>
    <property type="match status" value="2"/>
</dbReference>
<proteinExistence type="predicted"/>
<protein>
    <submittedName>
        <fullName evidence="8">Transcriptional regulator</fullName>
    </submittedName>
</protein>
<dbReference type="GO" id="GO:0009401">
    <property type="term" value="P:phosphoenolpyruvate-dependent sugar phosphotransferase system"/>
    <property type="evidence" value="ECO:0007669"/>
    <property type="project" value="InterPro"/>
</dbReference>
<dbReference type="SUPFAM" id="SSF52794">
    <property type="entry name" value="PTS system IIB component-like"/>
    <property type="match status" value="1"/>
</dbReference>
<dbReference type="STRING" id="1423795.FD12_GL001663"/>
<dbReference type="InterPro" id="IPR013011">
    <property type="entry name" value="PTS_EIIB_2"/>
</dbReference>
<dbReference type="Proteomes" id="UP000321569">
    <property type="component" value="Unassembled WGS sequence"/>
</dbReference>
<evidence type="ECO:0000256" key="1">
    <source>
        <dbReference type="ARBA" id="ARBA00022679"/>
    </source>
</evidence>
<gene>
    <name evidence="8" type="ORF">LRA02_21830</name>
</gene>
<dbReference type="AlphaFoldDB" id="A0A512PQ29"/>
<dbReference type="PROSITE" id="PS51372">
    <property type="entry name" value="PRD_2"/>
    <property type="match status" value="2"/>
</dbReference>
<dbReference type="InterPro" id="IPR036634">
    <property type="entry name" value="PRD_sf"/>
</dbReference>
<dbReference type="InterPro" id="IPR036390">
    <property type="entry name" value="WH_DNA-bd_sf"/>
</dbReference>
<evidence type="ECO:0000256" key="5">
    <source>
        <dbReference type="ARBA" id="ARBA00023163"/>
    </source>
</evidence>
<accession>A0A512PQ29</accession>
<dbReference type="InterPro" id="IPR036388">
    <property type="entry name" value="WH-like_DNA-bd_sf"/>
</dbReference>
<feature type="domain" description="PRD" evidence="7">
    <location>
        <begin position="296"/>
        <end position="403"/>
    </location>
</feature>
<evidence type="ECO:0000313" key="9">
    <source>
        <dbReference type="Proteomes" id="UP000321569"/>
    </source>
</evidence>
<evidence type="ECO:0000256" key="2">
    <source>
        <dbReference type="ARBA" id="ARBA00022737"/>
    </source>
</evidence>
<keyword evidence="1" id="KW-0808">Transferase</keyword>
<keyword evidence="4" id="KW-0010">Activator</keyword>
<reference evidence="8 9" key="1">
    <citation type="submission" date="2019-07" db="EMBL/GenBank/DDBJ databases">
        <title>Whole genome shotgun sequence of Lactobacillus rapi NBRC 109618.</title>
        <authorList>
            <person name="Hosoyama A."/>
            <person name="Uohara A."/>
            <person name="Ohji S."/>
            <person name="Ichikawa N."/>
        </authorList>
    </citation>
    <scope>NUCLEOTIDE SEQUENCE [LARGE SCALE GENOMIC DNA]</scope>
    <source>
        <strain evidence="8 9">NBRC 109618</strain>
    </source>
</reference>
<name>A0A512PQ29_9LACO</name>
<dbReference type="InterPro" id="IPR007737">
    <property type="entry name" value="Mga_HTH"/>
</dbReference>
<dbReference type="CDD" id="cd05568">
    <property type="entry name" value="PTS_IIB_bgl_like"/>
    <property type="match status" value="1"/>
</dbReference>
<sequence length="496" mass="56742">MVKVKLDREILNLLEQTANFMTAKELSTKLNVSTKTIYRAINQINDKVGDPKLIVASKGKGIQLNQDRSTDQLTQMPSANLSAMNSLSPSRRREQVLLRLLYVSSRAIKISSIYERFYVSDSVINNDEKVMEDWLKKFNLTLRRANREISILGAEADVRRAISALTDVSGVIDFNNIFSKSNVSLNQRDVNFVIRLVREAEKDLGVDIPYPYDINIFSHIYILINRYKNVGHNGAMPEGMQESKQNYNFDLLHCAQNITRKIEKYANIKLPLSETLYIYEYLESSRIYNFDETTEKIPFKVLSIAEEYISNVSRILDQNIEKGDILLDLVKHIRPMLNRLTNGIYANNELLGQIKNEYPKIFDAVQHTSHLISNKFDLPEIPDGESGFISIYFAREIEDKRQPTRVLITCTTGVGTAQLLKVKVNKSFPNFIIDDVLSIGQYEENKFNYKDVDFIISTVPFKSDSKIPIIVVSALFTQRDQNAIRETINSLKGAKV</sequence>
<dbReference type="Gene3D" id="1.10.10.10">
    <property type="entry name" value="Winged helix-like DNA-binding domain superfamily/Winged helix DNA-binding domain"/>
    <property type="match status" value="1"/>
</dbReference>
<dbReference type="InterPro" id="IPR011608">
    <property type="entry name" value="PRD"/>
</dbReference>
<dbReference type="GO" id="GO:0006355">
    <property type="term" value="P:regulation of DNA-templated transcription"/>
    <property type="evidence" value="ECO:0007669"/>
    <property type="project" value="InterPro"/>
</dbReference>
<keyword evidence="2" id="KW-0677">Repeat</keyword>
<feature type="domain" description="PRD" evidence="7">
    <location>
        <begin position="184"/>
        <end position="292"/>
    </location>
</feature>
<keyword evidence="3" id="KW-0805">Transcription regulation</keyword>
<dbReference type="SUPFAM" id="SSF46785">
    <property type="entry name" value="Winged helix' DNA-binding domain"/>
    <property type="match status" value="1"/>
</dbReference>
<feature type="domain" description="PTS EIIB type-2" evidence="6">
    <location>
        <begin position="404"/>
        <end position="496"/>
    </location>
</feature>
<dbReference type="PROSITE" id="PS51099">
    <property type="entry name" value="PTS_EIIB_TYPE_2"/>
    <property type="match status" value="1"/>
</dbReference>
<dbReference type="Pfam" id="PF05043">
    <property type="entry name" value="Mga"/>
    <property type="match status" value="1"/>
</dbReference>
<dbReference type="PANTHER" id="PTHR30185:SF18">
    <property type="entry name" value="TRANSCRIPTIONAL REGULATOR MTLR"/>
    <property type="match status" value="1"/>
</dbReference>
<evidence type="ECO:0000259" key="6">
    <source>
        <dbReference type="PROSITE" id="PS51099"/>
    </source>
</evidence>
<dbReference type="InterPro" id="IPR013196">
    <property type="entry name" value="HTH_11"/>
</dbReference>
<dbReference type="InterPro" id="IPR050661">
    <property type="entry name" value="BglG_antiterminators"/>
</dbReference>
<dbReference type="Gene3D" id="3.40.50.2300">
    <property type="match status" value="1"/>
</dbReference>
<evidence type="ECO:0000256" key="4">
    <source>
        <dbReference type="ARBA" id="ARBA00023159"/>
    </source>
</evidence>
<evidence type="ECO:0000313" key="8">
    <source>
        <dbReference type="EMBL" id="GEP73315.1"/>
    </source>
</evidence>
<dbReference type="RefSeq" id="WP_054746909.1">
    <property type="nucleotide sequence ID" value="NZ_BKAM01000065.1"/>
</dbReference>
<dbReference type="InterPro" id="IPR036095">
    <property type="entry name" value="PTS_EIIB-like_sf"/>
</dbReference>
<comment type="caution">
    <text evidence="8">The sequence shown here is derived from an EMBL/GenBank/DDBJ whole genome shotgun (WGS) entry which is preliminary data.</text>
</comment>
<dbReference type="GO" id="GO:0008982">
    <property type="term" value="F:protein-N(PI)-phosphohistidine-sugar phosphotransferase activity"/>
    <property type="evidence" value="ECO:0007669"/>
    <property type="project" value="InterPro"/>
</dbReference>
<dbReference type="EMBL" id="BKAM01000065">
    <property type="protein sequence ID" value="GEP73315.1"/>
    <property type="molecule type" value="Genomic_DNA"/>
</dbReference>
<dbReference type="Pfam" id="PF08279">
    <property type="entry name" value="HTH_11"/>
    <property type="match status" value="1"/>
</dbReference>
<evidence type="ECO:0000259" key="7">
    <source>
        <dbReference type="PROSITE" id="PS51372"/>
    </source>
</evidence>
<dbReference type="Pfam" id="PF00874">
    <property type="entry name" value="PRD"/>
    <property type="match status" value="2"/>
</dbReference>
<dbReference type="OrthoDB" id="3239954at2"/>
<dbReference type="PANTHER" id="PTHR30185">
    <property type="entry name" value="CRYPTIC BETA-GLUCOSIDE BGL OPERON ANTITERMINATOR"/>
    <property type="match status" value="1"/>
</dbReference>
<keyword evidence="5" id="KW-0804">Transcription</keyword>
<organism evidence="8 9">
    <name type="scientific">Lentilactobacillus rapi</name>
    <dbReference type="NCBI Taxonomy" id="481723"/>
    <lineage>
        <taxon>Bacteria</taxon>
        <taxon>Bacillati</taxon>
        <taxon>Bacillota</taxon>
        <taxon>Bacilli</taxon>
        <taxon>Lactobacillales</taxon>
        <taxon>Lactobacillaceae</taxon>
        <taxon>Lentilactobacillus</taxon>
    </lineage>
</organism>
<dbReference type="Gene3D" id="1.10.1790.10">
    <property type="entry name" value="PRD domain"/>
    <property type="match status" value="2"/>
</dbReference>
<evidence type="ECO:0000256" key="3">
    <source>
        <dbReference type="ARBA" id="ARBA00023015"/>
    </source>
</evidence>